<keyword evidence="1" id="KW-0812">Transmembrane</keyword>
<dbReference type="Proteomes" id="UP001228044">
    <property type="component" value="Unassembled WGS sequence"/>
</dbReference>
<feature type="transmembrane region" description="Helical" evidence="1">
    <location>
        <begin position="21"/>
        <end position="42"/>
    </location>
</feature>
<name>A0ABT8DZA5_9BURK</name>
<keyword evidence="3" id="KW-1185">Reference proteome</keyword>
<protein>
    <submittedName>
        <fullName evidence="2">Uncharacterized protein</fullName>
    </submittedName>
</protein>
<dbReference type="EMBL" id="JAUHHC010000006">
    <property type="protein sequence ID" value="MDN3922885.1"/>
    <property type="molecule type" value="Genomic_DNA"/>
</dbReference>
<keyword evidence="1" id="KW-0472">Membrane</keyword>
<gene>
    <name evidence="2" type="ORF">QWJ38_21545</name>
</gene>
<proteinExistence type="predicted"/>
<keyword evidence="1" id="KW-1133">Transmembrane helix</keyword>
<reference evidence="2 3" key="1">
    <citation type="submission" date="2023-06" db="EMBL/GenBank/DDBJ databases">
        <title>Pelomonas sp. PFR6 16S ribosomal RNA gene Genome sequencing and assembly.</title>
        <authorList>
            <person name="Woo H."/>
        </authorList>
    </citation>
    <scope>NUCLEOTIDE SEQUENCE [LARGE SCALE GENOMIC DNA]</scope>
    <source>
        <strain evidence="2 3">PFR6</strain>
    </source>
</reference>
<comment type="caution">
    <text evidence="2">The sequence shown here is derived from an EMBL/GenBank/DDBJ whole genome shotgun (WGS) entry which is preliminary data.</text>
</comment>
<feature type="transmembrane region" description="Helical" evidence="1">
    <location>
        <begin position="48"/>
        <end position="70"/>
    </location>
</feature>
<dbReference type="RefSeq" id="WP_290361195.1">
    <property type="nucleotide sequence ID" value="NZ_JAUHHC010000006.1"/>
</dbReference>
<evidence type="ECO:0000313" key="2">
    <source>
        <dbReference type="EMBL" id="MDN3922885.1"/>
    </source>
</evidence>
<evidence type="ECO:0000256" key="1">
    <source>
        <dbReference type="SAM" id="Phobius"/>
    </source>
</evidence>
<evidence type="ECO:0000313" key="3">
    <source>
        <dbReference type="Proteomes" id="UP001228044"/>
    </source>
</evidence>
<organism evidence="2 3">
    <name type="scientific">Roseateles violae</name>
    <dbReference type="NCBI Taxonomy" id="3058042"/>
    <lineage>
        <taxon>Bacteria</taxon>
        <taxon>Pseudomonadati</taxon>
        <taxon>Pseudomonadota</taxon>
        <taxon>Betaproteobacteria</taxon>
        <taxon>Burkholderiales</taxon>
        <taxon>Sphaerotilaceae</taxon>
        <taxon>Roseateles</taxon>
    </lineage>
</organism>
<accession>A0ABT8DZA5</accession>
<sequence>MPGSDARKPLSAKALLWIERLVWILIYAGLLAASLGLFLRLGAPEGHVLGYVLMVKGGIAAAVGVVLIWIRSRFP</sequence>